<dbReference type="Gene3D" id="3.40.50.2300">
    <property type="match status" value="1"/>
</dbReference>
<evidence type="ECO:0000256" key="3">
    <source>
        <dbReference type="ARBA" id="ARBA00023015"/>
    </source>
</evidence>
<evidence type="ECO:0000313" key="9">
    <source>
        <dbReference type="Proteomes" id="UP000054925"/>
    </source>
</evidence>
<proteinExistence type="predicted"/>
<dbReference type="InterPro" id="IPR050595">
    <property type="entry name" value="Bact_response_regulator"/>
</dbReference>
<organism evidence="8 9">
    <name type="scientific">Caballeronia terrestris</name>
    <dbReference type="NCBI Taxonomy" id="1226301"/>
    <lineage>
        <taxon>Bacteria</taxon>
        <taxon>Pseudomonadati</taxon>
        <taxon>Pseudomonadota</taxon>
        <taxon>Betaproteobacteria</taxon>
        <taxon>Burkholderiales</taxon>
        <taxon>Burkholderiaceae</taxon>
        <taxon>Caballeronia</taxon>
    </lineage>
</organism>
<dbReference type="PROSITE" id="PS50110">
    <property type="entry name" value="RESPONSE_REGULATORY"/>
    <property type="match status" value="1"/>
</dbReference>
<keyword evidence="9" id="KW-1185">Reference proteome</keyword>
<keyword evidence="3" id="KW-0805">Transcription regulation</keyword>
<dbReference type="PANTHER" id="PTHR44591:SF25">
    <property type="entry name" value="CHEMOTAXIS TWO-COMPONENT RESPONSE REGULATOR"/>
    <property type="match status" value="1"/>
</dbReference>
<dbReference type="Pfam" id="PF00072">
    <property type="entry name" value="Response_reg"/>
    <property type="match status" value="1"/>
</dbReference>
<evidence type="ECO:0000256" key="2">
    <source>
        <dbReference type="ARBA" id="ARBA00023012"/>
    </source>
</evidence>
<evidence type="ECO:0000259" key="7">
    <source>
        <dbReference type="PROSITE" id="PS50110"/>
    </source>
</evidence>
<gene>
    <name evidence="8" type="ORF">AWB67_06344</name>
</gene>
<evidence type="ECO:0000256" key="5">
    <source>
        <dbReference type="PROSITE-ProRule" id="PRU00169"/>
    </source>
</evidence>
<dbReference type="GO" id="GO:0000160">
    <property type="term" value="P:phosphorelay signal transduction system"/>
    <property type="evidence" value="ECO:0007669"/>
    <property type="project" value="UniProtKB-KW"/>
</dbReference>
<dbReference type="PANTHER" id="PTHR44591">
    <property type="entry name" value="STRESS RESPONSE REGULATOR PROTEIN 1"/>
    <property type="match status" value="1"/>
</dbReference>
<keyword evidence="4" id="KW-0804">Transcription</keyword>
<evidence type="ECO:0000256" key="4">
    <source>
        <dbReference type="ARBA" id="ARBA00023163"/>
    </source>
</evidence>
<comment type="caution">
    <text evidence="8">The sequence shown here is derived from an EMBL/GenBank/DDBJ whole genome shotgun (WGS) entry which is preliminary data.</text>
</comment>
<sequence>MVTKPHPASNGSVGESKTAVVYVIDDDESIRLGLSDLVRSAGLHVETFESPKDFLASPKYDAPSCLILDVRLRGESGLEFQKEVIRRGVRMPILFMTGHGDIEMTVQAMKAGALDFFSKPFRDQDMLDAIGRAVGTMPSESRQNRQWRPFAHPTNR</sequence>
<feature type="domain" description="Response regulatory" evidence="7">
    <location>
        <begin position="20"/>
        <end position="134"/>
    </location>
</feature>
<accession>A0A158KRK9</accession>
<dbReference type="InterPro" id="IPR001789">
    <property type="entry name" value="Sig_transdc_resp-reg_receiver"/>
</dbReference>
<dbReference type="SUPFAM" id="SSF52172">
    <property type="entry name" value="CheY-like"/>
    <property type="match status" value="1"/>
</dbReference>
<dbReference type="CDD" id="cd17537">
    <property type="entry name" value="REC_FixJ"/>
    <property type="match status" value="1"/>
</dbReference>
<dbReference type="Proteomes" id="UP000054925">
    <property type="component" value="Unassembled WGS sequence"/>
</dbReference>
<feature type="region of interest" description="Disordered" evidence="6">
    <location>
        <begin position="137"/>
        <end position="156"/>
    </location>
</feature>
<dbReference type="EMBL" id="FCOL02000092">
    <property type="protein sequence ID" value="SAL83220.1"/>
    <property type="molecule type" value="Genomic_DNA"/>
</dbReference>
<name>A0A158KRK9_9BURK</name>
<evidence type="ECO:0000256" key="6">
    <source>
        <dbReference type="SAM" id="MobiDB-lite"/>
    </source>
</evidence>
<dbReference type="SMART" id="SM00448">
    <property type="entry name" value="REC"/>
    <property type="match status" value="1"/>
</dbReference>
<keyword evidence="2" id="KW-0902">Two-component regulatory system</keyword>
<keyword evidence="1 5" id="KW-0597">Phosphoprotein</keyword>
<evidence type="ECO:0000256" key="1">
    <source>
        <dbReference type="ARBA" id="ARBA00022553"/>
    </source>
</evidence>
<evidence type="ECO:0000313" key="8">
    <source>
        <dbReference type="EMBL" id="SAL83220.1"/>
    </source>
</evidence>
<feature type="modified residue" description="4-aspartylphosphate" evidence="5">
    <location>
        <position position="69"/>
    </location>
</feature>
<reference evidence="8" key="1">
    <citation type="submission" date="2016-01" db="EMBL/GenBank/DDBJ databases">
        <authorList>
            <person name="Peeters C."/>
        </authorList>
    </citation>
    <scope>NUCLEOTIDE SEQUENCE [LARGE SCALE GENOMIC DNA]</scope>
    <source>
        <strain evidence="8">LMG 22937</strain>
    </source>
</reference>
<dbReference type="AlphaFoldDB" id="A0A158KRK9"/>
<protein>
    <submittedName>
        <fullName evidence="8">Two component LuxR family transcriptional regulator</fullName>
    </submittedName>
</protein>
<dbReference type="InterPro" id="IPR011006">
    <property type="entry name" value="CheY-like_superfamily"/>
</dbReference>
<dbReference type="FunFam" id="3.40.50.2300:FF:000018">
    <property type="entry name" value="DNA-binding transcriptional regulator NtrC"/>
    <property type="match status" value="1"/>
</dbReference>